<dbReference type="SUPFAM" id="SSF46689">
    <property type="entry name" value="Homeodomain-like"/>
    <property type="match status" value="1"/>
</dbReference>
<dbReference type="EMBL" id="JAAAPK010000009">
    <property type="protein sequence ID" value="NBC43917.1"/>
    <property type="molecule type" value="Genomic_DNA"/>
</dbReference>
<dbReference type="AlphaFoldDB" id="A0A7X4YGH0"/>
<accession>A0A7X4YGH0</accession>
<proteinExistence type="predicted"/>
<comment type="caution">
    <text evidence="4">The sequence shown here is derived from an EMBL/GenBank/DDBJ whole genome shotgun (WGS) entry which is preliminary data.</text>
</comment>
<keyword evidence="5" id="KW-1185">Reference proteome</keyword>
<feature type="domain" description="HTH tetR-type" evidence="3">
    <location>
        <begin position="8"/>
        <end position="68"/>
    </location>
</feature>
<evidence type="ECO:0000313" key="5">
    <source>
        <dbReference type="Proteomes" id="UP000537825"/>
    </source>
</evidence>
<evidence type="ECO:0000259" key="3">
    <source>
        <dbReference type="PROSITE" id="PS50977"/>
    </source>
</evidence>
<evidence type="ECO:0000256" key="1">
    <source>
        <dbReference type="ARBA" id="ARBA00023125"/>
    </source>
</evidence>
<reference evidence="4 5" key="1">
    <citation type="submission" date="2020-01" db="EMBL/GenBank/DDBJ databases">
        <title>The draft genome sequence of Corallococcus exiguus DSM 14696.</title>
        <authorList>
            <person name="Zhang X."/>
            <person name="Zhu H."/>
        </authorList>
    </citation>
    <scope>NUCLEOTIDE SEQUENCE [LARGE SCALE GENOMIC DNA]</scope>
    <source>
        <strain evidence="4 5">DSM 14696</strain>
    </source>
</reference>
<feature type="DNA-binding region" description="H-T-H motif" evidence="2">
    <location>
        <begin position="31"/>
        <end position="50"/>
    </location>
</feature>
<dbReference type="RefSeq" id="WP_139915054.1">
    <property type="nucleotide sequence ID" value="NZ_CBCSLE010000003.1"/>
</dbReference>
<name>A0A7X4YGH0_9BACT</name>
<protein>
    <submittedName>
        <fullName evidence="4">TetR family transcriptional regulator</fullName>
    </submittedName>
</protein>
<dbReference type="InterPro" id="IPR001647">
    <property type="entry name" value="HTH_TetR"/>
</dbReference>
<dbReference type="Proteomes" id="UP000537825">
    <property type="component" value="Unassembled WGS sequence"/>
</dbReference>
<dbReference type="InterPro" id="IPR009057">
    <property type="entry name" value="Homeodomain-like_sf"/>
</dbReference>
<evidence type="ECO:0000313" key="4">
    <source>
        <dbReference type="EMBL" id="NBC43917.1"/>
    </source>
</evidence>
<evidence type="ECO:0000256" key="2">
    <source>
        <dbReference type="PROSITE-ProRule" id="PRU00335"/>
    </source>
</evidence>
<sequence>MTVLSLIPRQRAAVLEAAREIFARSGFLEVSLGDIAYRARLSPVRMAELFKGKKELFDAVVEPRLARPRAREVAMLTAIFEEGREQGTFEVRDSRAAARALALGFQHVECTLLRVGLPPGALKRL</sequence>
<dbReference type="GO" id="GO:0003677">
    <property type="term" value="F:DNA binding"/>
    <property type="evidence" value="ECO:0007669"/>
    <property type="project" value="UniProtKB-UniRule"/>
</dbReference>
<dbReference type="Pfam" id="PF00440">
    <property type="entry name" value="TetR_N"/>
    <property type="match status" value="1"/>
</dbReference>
<keyword evidence="1 2" id="KW-0238">DNA-binding</keyword>
<dbReference type="PROSITE" id="PS50977">
    <property type="entry name" value="HTH_TETR_2"/>
    <property type="match status" value="1"/>
</dbReference>
<organism evidence="4 5">
    <name type="scientific">Corallococcus exiguus</name>
    <dbReference type="NCBI Taxonomy" id="83462"/>
    <lineage>
        <taxon>Bacteria</taxon>
        <taxon>Pseudomonadati</taxon>
        <taxon>Myxococcota</taxon>
        <taxon>Myxococcia</taxon>
        <taxon>Myxococcales</taxon>
        <taxon>Cystobacterineae</taxon>
        <taxon>Myxococcaceae</taxon>
        <taxon>Corallococcus</taxon>
    </lineage>
</organism>
<gene>
    <name evidence="4" type="ORF">GTZ93_29330</name>
</gene>
<dbReference type="Gene3D" id="1.10.357.10">
    <property type="entry name" value="Tetracycline Repressor, domain 2"/>
    <property type="match status" value="1"/>
</dbReference>